<accession>A0A1H0BKI0</accession>
<dbReference type="Gene3D" id="3.20.20.210">
    <property type="match status" value="1"/>
</dbReference>
<evidence type="ECO:0000313" key="2">
    <source>
        <dbReference type="EMBL" id="SDN46137.1"/>
    </source>
</evidence>
<dbReference type="Pfam" id="PF01208">
    <property type="entry name" value="URO-D"/>
    <property type="match status" value="1"/>
</dbReference>
<dbReference type="Proteomes" id="UP000199309">
    <property type="component" value="Unassembled WGS sequence"/>
</dbReference>
<evidence type="ECO:0000313" key="3">
    <source>
        <dbReference type="Proteomes" id="UP000199309"/>
    </source>
</evidence>
<dbReference type="AlphaFoldDB" id="A0A1H0BKI0"/>
<dbReference type="OrthoDB" id="7375127at2"/>
<dbReference type="RefSeq" id="WP_091653076.1">
    <property type="nucleotide sequence ID" value="NZ_FNHQ01000052.1"/>
</dbReference>
<dbReference type="EMBL" id="FNHQ01000052">
    <property type="protein sequence ID" value="SDN46137.1"/>
    <property type="molecule type" value="Genomic_DNA"/>
</dbReference>
<reference evidence="2 3" key="1">
    <citation type="submission" date="2016-10" db="EMBL/GenBank/DDBJ databases">
        <authorList>
            <person name="de Groot N.N."/>
        </authorList>
    </citation>
    <scope>NUCLEOTIDE SEQUENCE [LARGE SCALE GENOMIC DNA]</scope>
    <source>
        <strain evidence="2 3">DSM 16981</strain>
    </source>
</reference>
<dbReference type="SUPFAM" id="SSF51726">
    <property type="entry name" value="UROD/MetE-like"/>
    <property type="match status" value="1"/>
</dbReference>
<evidence type="ECO:0000259" key="1">
    <source>
        <dbReference type="Pfam" id="PF01208"/>
    </source>
</evidence>
<feature type="domain" description="Uroporphyrinogen decarboxylase (URO-D)" evidence="1">
    <location>
        <begin position="83"/>
        <end position="324"/>
    </location>
</feature>
<protein>
    <submittedName>
        <fullName evidence="2">Uroporphyrinogen decarboxylase</fullName>
    </submittedName>
</protein>
<keyword evidence="3" id="KW-1185">Reference proteome</keyword>
<sequence>MSQTKKELVLAALDNKPVDRVPVGFWFHILPIPTVHSANAFKNPQLAKLVLAGEEEYLDTAKPDFAKIMTDGFFTYQQDVLSKVKTIDDLKGLQPLPEHDRWFTDQIAYAKKLSNRYSNEILLFYNVFCAATTLKFMLPDGDTSLTTLIQENEEVVKRALDIISDDLAVLSQRIIKEAGITGIYLSLQNIKGLNREAYERILTPGEKKILSAANRASAYNILHICGYLGHRNDLSWYTDYDVKAINWAAHIEEVSLEEGKKLFGGRAVIGGFGNTENDILYNGSKNAVEAETERIIRGAGKTGVILGADCTVPPDISRDRLEWVRQKAAVL</sequence>
<dbReference type="GO" id="GO:0006779">
    <property type="term" value="P:porphyrin-containing compound biosynthetic process"/>
    <property type="evidence" value="ECO:0007669"/>
    <property type="project" value="InterPro"/>
</dbReference>
<dbReference type="InterPro" id="IPR038071">
    <property type="entry name" value="UROD/MetE-like_sf"/>
</dbReference>
<name>A0A1H0BKI0_9FIRM</name>
<dbReference type="GO" id="GO:0004853">
    <property type="term" value="F:uroporphyrinogen decarboxylase activity"/>
    <property type="evidence" value="ECO:0007669"/>
    <property type="project" value="InterPro"/>
</dbReference>
<gene>
    <name evidence="2" type="ORF">SAMN05660299_02754</name>
</gene>
<proteinExistence type="predicted"/>
<dbReference type="PANTHER" id="PTHR47099">
    <property type="entry name" value="METHYLCOBAMIDE:COM METHYLTRANSFERASE MTBA"/>
    <property type="match status" value="1"/>
</dbReference>
<dbReference type="PANTHER" id="PTHR47099:SF1">
    <property type="entry name" value="METHYLCOBAMIDE:COM METHYLTRANSFERASE MTBA"/>
    <property type="match status" value="1"/>
</dbReference>
<dbReference type="InterPro" id="IPR052024">
    <property type="entry name" value="Methanogen_methyltrans"/>
</dbReference>
<organism evidence="2 3">
    <name type="scientific">Megasphaera paucivorans</name>
    <dbReference type="NCBI Taxonomy" id="349095"/>
    <lineage>
        <taxon>Bacteria</taxon>
        <taxon>Bacillati</taxon>
        <taxon>Bacillota</taxon>
        <taxon>Negativicutes</taxon>
        <taxon>Veillonellales</taxon>
        <taxon>Veillonellaceae</taxon>
        <taxon>Megasphaera</taxon>
    </lineage>
</organism>
<dbReference type="STRING" id="349095.SAMN05660299_02754"/>
<dbReference type="InterPro" id="IPR000257">
    <property type="entry name" value="Uroporphyrinogen_deCOase"/>
</dbReference>